<dbReference type="PANTHER" id="PTHR22014">
    <property type="entry name" value="RNA-BINDING PROTEIN 33"/>
    <property type="match status" value="1"/>
</dbReference>
<feature type="compositionally biased region" description="Pro residues" evidence="1">
    <location>
        <begin position="513"/>
        <end position="535"/>
    </location>
</feature>
<feature type="region of interest" description="Disordered" evidence="1">
    <location>
        <begin position="886"/>
        <end position="947"/>
    </location>
</feature>
<feature type="region of interest" description="Disordered" evidence="1">
    <location>
        <begin position="1051"/>
        <end position="1071"/>
    </location>
</feature>
<name>A0ABM1K5D8_GEKJA</name>
<reference evidence="3" key="1">
    <citation type="submission" date="2025-08" db="UniProtKB">
        <authorList>
            <consortium name="RefSeq"/>
        </authorList>
    </citation>
    <scope>IDENTIFICATION</scope>
</reference>
<evidence type="ECO:0000313" key="3">
    <source>
        <dbReference type="RefSeq" id="XP_015268925.1"/>
    </source>
</evidence>
<sequence length="1304" mass="144838">MLQYVVLERPGLAAGQREENTLSTMVQPTASLAHLCSAPGQAHQLRQLEQGQWETATAVTRQQGSAKATQSAAGPGTEFAWQGQMTRGEESAYAEAPKIENHRQPCCASFALGGGANRKLSSTVAPSQEGSSLRDLVSPGAMAAALGGGADDDFDQFDKPGAERSWRRRAGDDDWDSELDDDLLGEDLLTGKKTQSDMSDEELNDDLLQSDNEEDQHFSAQDVAVSLNATSGMVTSFELSEGGNDPSTEQDSEYEQGEDELAYDKSDVPEEYVEEYTEEGQYGGPEAELAEDQIEYGEDQGEEGIYNDEVLDLEINEPLDEFPDEDYMQSYGEQEAMEEQEEYVAEEELEQVADSQTPPNEPEEAVIENLELPEESKEESDEEEDDDEESGRLRFKTERKEGTIIRLSDVTRERRNIPETLELSAEAKAALFEFEERERQLKQGRYGSRRGGRRGGPLMCRGMGEQRRDHERGRLKDHRPALLATQTTVTSHSQRMFPHQQPIRNLFQQQQQQPPPLQGLLPIPPQHHTPPPPPQGIHMPPQLETPRILMTPPPVTSQQPKNIHINPHFKGNVVTPVQVPLLPVPTQPRPAVGPQRFPGPPDFQQNPPGPVPTNFSQAPRLPLQDQWRGPPPPPPPLPPPPPQDREPFFMGDPRFPSHHLFEQRSPPPPPPLLNSSHPVPGQNPLPFSQPGPGFSQQGQQPVFPRERLVRPNIQPQGPVGVLHFNQPGAGNARPFLPPRQPYLQAPGQPFMTTHTQPNIQGPLHPPLQPQHQHQQHPQPQQHPQHPQPHHQQHQHQQQHHLLAVPPQPLIPVAPSQFRPHMQTSQQQPSNSRMQCQQRQGLIKPRHNAPTQNIAKRPNQQLQSGAPRNSNLRELPIAPLHAMEAANNRRTSTPAAQVKPIASAAPAARPAVGPKAQQGRPETKPQVATPVVQPKVEVKSEPEFPDEDEETRLYRLKIEEQKRLREEILKQKELRRQLQAGARKRELLERLAQQQQQQQQLSLSSSSTQQQQQQQEEEAASQLLPTNGNPLLPLPGAQPRQNVKHRLMVKKQDPLVPNPPSTQPKPTHVLQTGDSVPFQGQPIKTVKQLRQTRAVPENELQLSHKGLQTKPASAHMNPSPIARVASVQGQPQELKPGVKRTVMQRANSGSGDGPHVGTKVRVIKLSGGGGENVGLSHPEGPPHRLQQPAEQRHQPVRKVTLTKGTVQQPHQHQPHHPHQLAQIHSAIPQGLKNIQGIHPAKKVIMHGRGRGMAGQMGRGRLMPNKQNLRVVECRPQPCVVSVEGLSSSTTDVQLKNLLMSVGPIQ</sequence>
<feature type="compositionally biased region" description="Acidic residues" evidence="1">
    <location>
        <begin position="248"/>
        <end position="261"/>
    </location>
</feature>
<dbReference type="RefSeq" id="XP_015268925.1">
    <property type="nucleotide sequence ID" value="XM_015413439.1"/>
</dbReference>
<dbReference type="GeneID" id="107112313"/>
<feature type="region of interest" description="Disordered" evidence="1">
    <location>
        <begin position="998"/>
        <end position="1037"/>
    </location>
</feature>
<feature type="compositionally biased region" description="Low complexity" evidence="1">
    <location>
        <begin position="769"/>
        <end position="784"/>
    </location>
</feature>
<feature type="region of interest" description="Disordered" evidence="1">
    <location>
        <begin position="236"/>
        <end position="263"/>
    </location>
</feature>
<keyword evidence="2" id="KW-1185">Reference proteome</keyword>
<feature type="region of interest" description="Disordered" evidence="1">
    <location>
        <begin position="509"/>
        <end position="568"/>
    </location>
</feature>
<evidence type="ECO:0000313" key="2">
    <source>
        <dbReference type="Proteomes" id="UP000694871"/>
    </source>
</evidence>
<feature type="compositionally biased region" description="Polar residues" evidence="1">
    <location>
        <begin position="848"/>
        <end position="870"/>
    </location>
</feature>
<protein>
    <submittedName>
        <fullName evidence="3">RNA-binding protein 33</fullName>
    </submittedName>
</protein>
<proteinExistence type="predicted"/>
<feature type="region of interest" description="Disordered" evidence="1">
    <location>
        <begin position="580"/>
        <end position="870"/>
    </location>
</feature>
<accession>A0ABM1K5D8</accession>
<feature type="compositionally biased region" description="Basic and acidic residues" evidence="1">
    <location>
        <begin position="156"/>
        <end position="172"/>
    </location>
</feature>
<feature type="compositionally biased region" description="Acidic residues" evidence="1">
    <location>
        <begin position="361"/>
        <end position="389"/>
    </location>
</feature>
<dbReference type="Proteomes" id="UP000694871">
    <property type="component" value="Unplaced"/>
</dbReference>
<feature type="compositionally biased region" description="Basic residues" evidence="1">
    <location>
        <begin position="787"/>
        <end position="798"/>
    </location>
</feature>
<feature type="compositionally biased region" description="Low complexity" evidence="1">
    <location>
        <begin position="690"/>
        <end position="703"/>
    </location>
</feature>
<organism evidence="2 3">
    <name type="scientific">Gekko japonicus</name>
    <name type="common">Schlegel's Japanese gecko</name>
    <dbReference type="NCBI Taxonomy" id="146911"/>
    <lineage>
        <taxon>Eukaryota</taxon>
        <taxon>Metazoa</taxon>
        <taxon>Chordata</taxon>
        <taxon>Craniata</taxon>
        <taxon>Vertebrata</taxon>
        <taxon>Euteleostomi</taxon>
        <taxon>Lepidosauria</taxon>
        <taxon>Squamata</taxon>
        <taxon>Bifurcata</taxon>
        <taxon>Gekkota</taxon>
        <taxon>Gekkonidae</taxon>
        <taxon>Gekkoninae</taxon>
        <taxon>Gekko</taxon>
    </lineage>
</organism>
<gene>
    <name evidence="3" type="primary">RBM33</name>
</gene>
<feature type="compositionally biased region" description="Polar residues" evidence="1">
    <location>
        <begin position="750"/>
        <end position="759"/>
    </location>
</feature>
<evidence type="ECO:0000256" key="1">
    <source>
        <dbReference type="SAM" id="MobiDB-lite"/>
    </source>
</evidence>
<feature type="compositionally biased region" description="Basic and acidic residues" evidence="1">
    <location>
        <begin position="464"/>
        <end position="474"/>
    </location>
</feature>
<feature type="non-terminal residue" evidence="3">
    <location>
        <position position="1304"/>
    </location>
</feature>
<feature type="compositionally biased region" description="Pro residues" evidence="1">
    <location>
        <begin position="597"/>
        <end position="611"/>
    </location>
</feature>
<dbReference type="PANTHER" id="PTHR22014:SF2">
    <property type="entry name" value="RNA-BINDING PROTEIN 33"/>
    <property type="match status" value="1"/>
</dbReference>
<feature type="compositionally biased region" description="Polar residues" evidence="1">
    <location>
        <begin position="821"/>
        <end position="839"/>
    </location>
</feature>
<feature type="region of interest" description="Disordered" evidence="1">
    <location>
        <begin position="440"/>
        <end position="474"/>
    </location>
</feature>
<feature type="compositionally biased region" description="Acidic residues" evidence="1">
    <location>
        <begin position="316"/>
        <end position="327"/>
    </location>
</feature>
<feature type="region of interest" description="Disordered" evidence="1">
    <location>
        <begin position="147"/>
        <end position="180"/>
    </location>
</feature>
<dbReference type="InterPro" id="IPR039878">
    <property type="entry name" value="RBM33"/>
</dbReference>
<feature type="compositionally biased region" description="Acidic residues" evidence="1">
    <location>
        <begin position="335"/>
        <end position="351"/>
    </location>
</feature>
<feature type="region of interest" description="Disordered" evidence="1">
    <location>
        <begin position="316"/>
        <end position="398"/>
    </location>
</feature>
<feature type="compositionally biased region" description="Pro residues" evidence="1">
    <location>
        <begin position="629"/>
        <end position="642"/>
    </location>
</feature>
<feature type="compositionally biased region" description="Low complexity" evidence="1">
    <location>
        <begin position="893"/>
        <end position="915"/>
    </location>
</feature>